<keyword evidence="11" id="KW-0464">Manganese</keyword>
<organism evidence="16 17">
    <name type="scientific">Veillonella dispar DORA_11</name>
    <dbReference type="NCBI Taxonomy" id="1403949"/>
    <lineage>
        <taxon>Bacteria</taxon>
        <taxon>Bacillati</taxon>
        <taxon>Bacillota</taxon>
        <taxon>Negativicutes</taxon>
        <taxon>Veillonellales</taxon>
        <taxon>Veillonellaceae</taxon>
        <taxon>Veillonella</taxon>
    </lineage>
</organism>
<dbReference type="Proteomes" id="UP000018855">
    <property type="component" value="Unassembled WGS sequence"/>
</dbReference>
<dbReference type="Gene3D" id="3.30.420.10">
    <property type="entry name" value="Ribonuclease H-like superfamily/Ribonuclease H"/>
    <property type="match status" value="1"/>
</dbReference>
<dbReference type="Pfam" id="PF13395">
    <property type="entry name" value="HNH_4"/>
    <property type="match status" value="1"/>
</dbReference>
<keyword evidence="4" id="KW-0479">Metal-binding</keyword>
<dbReference type="GO" id="GO:0003677">
    <property type="term" value="F:DNA binding"/>
    <property type="evidence" value="ECO:0007669"/>
    <property type="project" value="UniProtKB-UniRule"/>
</dbReference>
<dbReference type="InterPro" id="IPR036397">
    <property type="entry name" value="RNaseH_sf"/>
</dbReference>
<name>W1V0U5_9FIRM</name>
<evidence type="ECO:0000256" key="1">
    <source>
        <dbReference type="ARBA" id="ARBA00001946"/>
    </source>
</evidence>
<dbReference type="EMBL" id="AZMJ01000541">
    <property type="protein sequence ID" value="ETI98589.1"/>
    <property type="molecule type" value="Genomic_DNA"/>
</dbReference>
<evidence type="ECO:0000256" key="5">
    <source>
        <dbReference type="ARBA" id="ARBA00022759"/>
    </source>
</evidence>
<dbReference type="GO" id="GO:0051607">
    <property type="term" value="P:defense response to virus"/>
    <property type="evidence" value="ECO:0007669"/>
    <property type="project" value="UniProtKB-UniRule"/>
</dbReference>
<evidence type="ECO:0000256" key="2">
    <source>
        <dbReference type="ARBA" id="ARBA00005244"/>
    </source>
</evidence>
<dbReference type="Gene3D" id="1.10.30.50">
    <property type="match status" value="1"/>
</dbReference>
<evidence type="ECO:0000256" key="10">
    <source>
        <dbReference type="ARBA" id="ARBA00023125"/>
    </source>
</evidence>
<evidence type="ECO:0000256" key="8">
    <source>
        <dbReference type="ARBA" id="ARBA00022884"/>
    </source>
</evidence>
<evidence type="ECO:0000256" key="14">
    <source>
        <dbReference type="SAM" id="Coils"/>
    </source>
</evidence>
<dbReference type="Pfam" id="PF22702">
    <property type="entry name" value="Cas9_RuvC"/>
    <property type="match status" value="1"/>
</dbReference>
<comment type="similarity">
    <text evidence="13">Belongs to the CRISPR-associated Cas9 family.</text>
</comment>
<evidence type="ECO:0000313" key="16">
    <source>
        <dbReference type="EMBL" id="ETI98589.1"/>
    </source>
</evidence>
<dbReference type="InterPro" id="IPR032240">
    <property type="entry name" value="Cas9_REC"/>
</dbReference>
<gene>
    <name evidence="13" type="primary">cas9</name>
    <name evidence="16" type="ORF">Q619_VDC00541G0007</name>
</gene>
<accession>W1V0U5</accession>
<keyword evidence="7" id="KW-0460">Magnesium</keyword>
<protein>
    <recommendedName>
        <fullName evidence="13">CRISPR-associated endonuclease Cas9</fullName>
        <ecNumber evidence="13">3.1.-.-</ecNumber>
    </recommendedName>
</protein>
<dbReference type="PATRIC" id="fig|1403949.3.peg.902"/>
<evidence type="ECO:0000256" key="6">
    <source>
        <dbReference type="ARBA" id="ARBA00022801"/>
    </source>
</evidence>
<proteinExistence type="inferred from homology"/>
<dbReference type="InterPro" id="IPR055228">
    <property type="entry name" value="Cas9_RuvC"/>
</dbReference>
<dbReference type="InterPro" id="IPR003615">
    <property type="entry name" value="HNH_nuc"/>
</dbReference>
<dbReference type="GO" id="GO:0043571">
    <property type="term" value="P:maintenance of CRISPR repeat elements"/>
    <property type="evidence" value="ECO:0007669"/>
    <property type="project" value="UniProtKB-UniRule"/>
</dbReference>
<evidence type="ECO:0000259" key="15">
    <source>
        <dbReference type="PROSITE" id="PS51749"/>
    </source>
</evidence>
<keyword evidence="9 13" id="KW-0051">Antiviral defense</keyword>
<evidence type="ECO:0000313" key="17">
    <source>
        <dbReference type="Proteomes" id="UP000018855"/>
    </source>
</evidence>
<evidence type="ECO:0000256" key="9">
    <source>
        <dbReference type="ARBA" id="ARBA00023118"/>
    </source>
</evidence>
<keyword evidence="10 13" id="KW-0238">DNA-binding</keyword>
<dbReference type="InterPro" id="IPR032239">
    <property type="entry name" value="Cas9-BH"/>
</dbReference>
<dbReference type="InterPro" id="IPR033114">
    <property type="entry name" value="HNH_CAS9"/>
</dbReference>
<evidence type="ECO:0000256" key="12">
    <source>
        <dbReference type="ARBA" id="ARBA00046380"/>
    </source>
</evidence>
<comment type="similarity">
    <text evidence="2">Belongs to the CRISPR-associated protein Cas9 family. Subtype II-A subfamily.</text>
</comment>
<dbReference type="EC" id="3.1.-.-" evidence="13"/>
<comment type="cofactor">
    <cofactor evidence="1">
        <name>Mg(2+)</name>
        <dbReference type="ChEBI" id="CHEBI:18420"/>
    </cofactor>
</comment>
<dbReference type="GO" id="GO:0003723">
    <property type="term" value="F:RNA binding"/>
    <property type="evidence" value="ECO:0007669"/>
    <property type="project" value="UniProtKB-UniRule"/>
</dbReference>
<keyword evidence="6 13" id="KW-0378">Hydrolase</keyword>
<dbReference type="NCBIfam" id="TIGR01865">
    <property type="entry name" value="cas_Csn1"/>
    <property type="match status" value="1"/>
</dbReference>
<keyword evidence="8 13" id="KW-0694">RNA-binding</keyword>
<dbReference type="Pfam" id="PF16593">
    <property type="entry name" value="Cas9-BH"/>
    <property type="match status" value="1"/>
</dbReference>
<dbReference type="GO" id="GO:0016787">
    <property type="term" value="F:hydrolase activity"/>
    <property type="evidence" value="ECO:0007669"/>
    <property type="project" value="UniProtKB-KW"/>
</dbReference>
<dbReference type="GO" id="GO:0004519">
    <property type="term" value="F:endonuclease activity"/>
    <property type="evidence" value="ECO:0007669"/>
    <property type="project" value="UniProtKB-UniRule"/>
</dbReference>
<feature type="active site" description="For RuvC-like nuclease domain" evidence="13">
    <location>
        <position position="38"/>
    </location>
</feature>
<evidence type="ECO:0000256" key="3">
    <source>
        <dbReference type="ARBA" id="ARBA00022722"/>
    </source>
</evidence>
<comment type="caution">
    <text evidence="13">Lacks conserved residue(s) required for the propagation of feature annotation.</text>
</comment>
<comment type="subunit">
    <text evidence="12 13">Monomer. Binds crRNA and tracrRNA.</text>
</comment>
<evidence type="ECO:0000256" key="4">
    <source>
        <dbReference type="ARBA" id="ARBA00022723"/>
    </source>
</evidence>
<feature type="active site" description="Proton acceptor for HNH nuclease domain" evidence="13">
    <location>
        <position position="906"/>
    </location>
</feature>
<evidence type="ECO:0000256" key="11">
    <source>
        <dbReference type="ARBA" id="ARBA00023211"/>
    </source>
</evidence>
<dbReference type="HAMAP" id="MF_01480">
    <property type="entry name" value="Cas9"/>
    <property type="match status" value="1"/>
</dbReference>
<feature type="coiled-coil region" evidence="14">
    <location>
        <begin position="289"/>
        <end position="316"/>
    </location>
</feature>
<keyword evidence="5 13" id="KW-0255">Endonuclease</keyword>
<dbReference type="GO" id="GO:0046872">
    <property type="term" value="F:metal ion binding"/>
    <property type="evidence" value="ECO:0007669"/>
    <property type="project" value="UniProtKB-UniRule"/>
</dbReference>
<comment type="caution">
    <text evidence="16">The sequence shown here is derived from an EMBL/GenBank/DDBJ whole genome shotgun (WGS) entry which is preliminary data.</text>
</comment>
<sequence>MSIINFQRRGLMETQASNQLISSHLKGYPIKDYFVGLDIGTSSVGWAVTNKAYELLKFRSHKMWGSRLFDEGESAVARRGFRSMRRRLERRKLRLKLLEELFADAMAQVDPTFFMRLRESKYHYEDKTTGHSSKHILFIDKNYTDQDYYKAYPTIYHLRAELMKDGTDDIRKLFLAVHHILKYRGNFLYEGATFDSNASTLDDVIKQALENITFNCFDCNSAISSIGQILMEAGKTKSDKAKAIEHLVDTYIATDTVDTSSKTQKDQVKEDKKRLKAFANLVLGLNASLIDLFGSVEELEEDLKKLQITGDTYDDKRDELAKAWSDEIYIIDDCKSVYDAIILLSIKEPGLTISESKVKAFNKHKDDLAILKSLLKSDRSIYNTMFKVDEKGLHNYVHYIKQGRTEETSCNREDFYKYTKKVVEGLPDSKDKEYILSEIELQTLLPLQRIKDNGVIPYQLHLEELKVILAKCGPKFPFLNEVADGFSVAEKLIKMLEFRIPYYVGPLNTHHNVDNGGFAWAVRKASGRVTPWNFDDKIDREKSAAAFIKNLTNKCTYLLGEDVLPKSSLLYSEFMLLNELNNVRIDGKPLEKAVKEHLIEAVFKQDHKKMTKNRIEQFLKDNNYIPEKHKPEITGLDGEIKNDLASYRDMVRILGNNFDLSMAEEIITDITIFGESKKMLRETLRNKFSSRLDDEAIKKLSKLRYRDWGRLSRKLLNVIEGCDKAGDGTPETIIILMRNFSYNLMELLGDKFSFMERIQEINAKLIEGQIVNPHDIIDDLALSPAVKRAVWQALRIVDEIVHIKKTLPARIFVEVTRSNKAEKKKKDSRQKRLSDLYAAIKKDDALLSGLTNEEFGGLKSGLAKYDDAALRSKKLYLYYTQMGRCAYTGEVIDLSQLNTDNYDIDHIYPRSLTKDDSFDNLVLCKRTANAQKSDTYPISKEIQKAQKAFWIFLKQQGLISERKYERLTRITPLTADDLSGFIARQLVETNQSVKAATTLLRRLYPGVDVVFVKAENVTDFRHDNDFIKVRSLNHHHHAKDAYLNIVVGNVYHERFTRNFRAFFKKNGANRTYNLAKMFNYDVNCTNAKDGKAWDVKTSMDTVKKMMASNDVRVTKRLLEQSGALADATVYKAAVAEKAKDGAYIGMKTKSSVFADVSKYGGMTKIKNAYSIIVQYAGKKGEVVKEIVPLPIYLTNRNTTDQDLIDYVASIIPQAKDISIIYRKLCINQLVKVNGFYYYLGGKTNSKFCIDNAIQVIVSNEWIPYLKVLEKFNNMRKDNKDLKANVISTRALDNKHTIEVRIVEEKNIEFFDYLVSKLKMPIYQKMKGNKAAELSEKGYGLFKKMSLEEQSIHLIELLNLLTNQKTTFEVKPLGITASRSTVGSKISNQDEFKVINESITGLYSNEVTIV</sequence>
<comment type="function">
    <text evidence="13">CRISPR (clustered regularly interspaced short palindromic repeat) is an adaptive immune system that provides protection against mobile genetic elements (viruses, transposable elements and conjugative plasmids). CRISPR clusters contain spacers, sequences complementary to antecedent mobile elements, and target invading nucleic acids. CRISPR clusters are transcribed and processed into CRISPR RNA (crRNA). In type II CRISPR systems correct processing of pre-crRNA requires a trans-encoded small RNA (tracrRNA), endogenous ribonuclease 3 (rnc) and this protein. The tracrRNA serves as a guide for ribonuclease 3-aided processing of pre-crRNA. Subsequently Cas9/crRNA/tracrRNA endonucleolytically cleaves linear or circular dsDNA target complementary to the spacer; Cas9 is inactive in the absence of the 2 guide RNAs (gRNA). Cas9 recognizes the protospacer adjacent motif (PAM) in the CRISPR repeat sequences to help distinguish self versus nonself, as targets within the bacterial CRISPR locus do not have PAMs. PAM recognition is also required for catalytic activity.</text>
</comment>
<dbReference type="PROSITE" id="PS51749">
    <property type="entry name" value="HNH_CAS9"/>
    <property type="match status" value="1"/>
</dbReference>
<evidence type="ECO:0000256" key="13">
    <source>
        <dbReference type="HAMAP-Rule" id="MF_01480"/>
    </source>
</evidence>
<keyword evidence="3 13" id="KW-0540">Nuclease</keyword>
<dbReference type="InterPro" id="IPR028629">
    <property type="entry name" value="Cas9"/>
</dbReference>
<feature type="domain" description="HNH Cas9-type" evidence="15">
    <location>
        <begin position="822"/>
        <end position="986"/>
    </location>
</feature>
<dbReference type="InterPro" id="IPR032237">
    <property type="entry name" value="Cas9_PI"/>
</dbReference>
<keyword evidence="14" id="KW-0175">Coiled coil</keyword>
<comment type="domain">
    <text evidence="13">Has 2 endonuclease domains. The discontinuous RuvC-like domain cleaves the target DNA noncomplementary to crRNA while the HNH nuclease domain cleaves the target DNA complementary to crRNA.</text>
</comment>
<dbReference type="Pfam" id="PF16592">
    <property type="entry name" value="Cas9_REC"/>
    <property type="match status" value="1"/>
</dbReference>
<dbReference type="Pfam" id="PF16595">
    <property type="entry name" value="Cas9_PI"/>
    <property type="match status" value="1"/>
</dbReference>
<reference evidence="16 17" key="1">
    <citation type="submission" date="2013-12" db="EMBL/GenBank/DDBJ databases">
        <title>A Varibaculum cambriense genome reconstructed from a premature infant gut community with otherwise low bacterial novelty that shifts toward anaerobic metabolism during the third week of life.</title>
        <authorList>
            <person name="Brown C.T."/>
            <person name="Sharon I."/>
            <person name="Thomas B.C."/>
            <person name="Castelle C.J."/>
            <person name="Morowitz M.J."/>
            <person name="Banfield J.F."/>
        </authorList>
    </citation>
    <scope>NUCLEOTIDE SEQUENCE [LARGE SCALE GENOMIC DNA]</scope>
    <source>
        <strain evidence="17">DORA_11</strain>
    </source>
</reference>
<evidence type="ECO:0000256" key="7">
    <source>
        <dbReference type="ARBA" id="ARBA00022842"/>
    </source>
</evidence>